<dbReference type="AlphaFoldDB" id="W1PDF4"/>
<proteinExistence type="predicted"/>
<accession>W1PDF4</accession>
<sequence length="110" mass="12224">MDSGATRYITKSNEHMVDFREKKVGDWKLRMGNSSEVHILGEATVKLPLLSGGTLTLNNVLYAPDMRHNVISLSKVDKNGVEGNVRRGKMTFLKDSVEVDNASLCGRQFV</sequence>
<dbReference type="EMBL" id="KI393946">
    <property type="protein sequence ID" value="ERN05988.1"/>
    <property type="molecule type" value="Genomic_DNA"/>
</dbReference>
<feature type="domain" description="Retrovirus-related Pol polyprotein from transposon TNT 1-94-like beta-barrel" evidence="1">
    <location>
        <begin position="1"/>
        <end position="80"/>
    </location>
</feature>
<dbReference type="PANTHER" id="PTHR47592:SF24">
    <property type="entry name" value="BNACNNG30200D PROTEIN"/>
    <property type="match status" value="1"/>
</dbReference>
<evidence type="ECO:0000259" key="1">
    <source>
        <dbReference type="Pfam" id="PF22936"/>
    </source>
</evidence>
<dbReference type="PANTHER" id="PTHR47592">
    <property type="entry name" value="PBF68 PROTEIN"/>
    <property type="match status" value="1"/>
</dbReference>
<evidence type="ECO:0000313" key="2">
    <source>
        <dbReference type="EMBL" id="ERN05988.1"/>
    </source>
</evidence>
<dbReference type="InterPro" id="IPR054722">
    <property type="entry name" value="PolX-like_BBD"/>
</dbReference>
<protein>
    <recommendedName>
        <fullName evidence="1">Retrovirus-related Pol polyprotein from transposon TNT 1-94-like beta-barrel domain-containing protein</fullName>
    </recommendedName>
</protein>
<dbReference type="HOGENOM" id="CLU_173553_0_0_1"/>
<organism evidence="2 3">
    <name type="scientific">Amborella trichopoda</name>
    <dbReference type="NCBI Taxonomy" id="13333"/>
    <lineage>
        <taxon>Eukaryota</taxon>
        <taxon>Viridiplantae</taxon>
        <taxon>Streptophyta</taxon>
        <taxon>Embryophyta</taxon>
        <taxon>Tracheophyta</taxon>
        <taxon>Spermatophyta</taxon>
        <taxon>Magnoliopsida</taxon>
        <taxon>Amborellales</taxon>
        <taxon>Amborellaceae</taxon>
        <taxon>Amborella</taxon>
    </lineage>
</organism>
<dbReference type="Proteomes" id="UP000017836">
    <property type="component" value="Unassembled WGS sequence"/>
</dbReference>
<reference evidence="3" key="1">
    <citation type="journal article" date="2013" name="Science">
        <title>The Amborella genome and the evolution of flowering plants.</title>
        <authorList>
            <consortium name="Amborella Genome Project"/>
        </authorList>
    </citation>
    <scope>NUCLEOTIDE SEQUENCE [LARGE SCALE GENOMIC DNA]</scope>
</reference>
<name>W1PDF4_AMBTC</name>
<keyword evidence="3" id="KW-1185">Reference proteome</keyword>
<dbReference type="Pfam" id="PF22936">
    <property type="entry name" value="Pol_BBD"/>
    <property type="match status" value="1"/>
</dbReference>
<dbReference type="Gramene" id="ERN05988">
    <property type="protein sequence ID" value="ERN05988"/>
    <property type="gene ID" value="AMTR_s00143p00056630"/>
</dbReference>
<evidence type="ECO:0000313" key="3">
    <source>
        <dbReference type="Proteomes" id="UP000017836"/>
    </source>
</evidence>
<gene>
    <name evidence="2" type="ORF">AMTR_s00143p00056630</name>
</gene>